<gene>
    <name evidence="1" type="ORF">I6U50_00940</name>
</gene>
<dbReference type="EMBL" id="JAEHNY010000001">
    <property type="protein sequence ID" value="MBI6118581.1"/>
    <property type="molecule type" value="Genomic_DNA"/>
</dbReference>
<keyword evidence="2" id="KW-1185">Reference proteome</keyword>
<name>A0ABS0TC18_9FLAO</name>
<dbReference type="InterPro" id="IPR025324">
    <property type="entry name" value="DUF4230"/>
</dbReference>
<organism evidence="1 2">
    <name type="scientific">Salegentibacter maritimus</name>
    <dbReference type="NCBI Taxonomy" id="2794347"/>
    <lineage>
        <taxon>Bacteria</taxon>
        <taxon>Pseudomonadati</taxon>
        <taxon>Bacteroidota</taxon>
        <taxon>Flavobacteriia</taxon>
        <taxon>Flavobacteriales</taxon>
        <taxon>Flavobacteriaceae</taxon>
        <taxon>Salegentibacter</taxon>
    </lineage>
</organism>
<protein>
    <submittedName>
        <fullName evidence="1">DUF4230 domain-containing protein</fullName>
    </submittedName>
</protein>
<dbReference type="Pfam" id="PF14014">
    <property type="entry name" value="DUF4230"/>
    <property type="match status" value="1"/>
</dbReference>
<dbReference type="Proteomes" id="UP000635665">
    <property type="component" value="Unassembled WGS sequence"/>
</dbReference>
<reference evidence="1 2" key="1">
    <citation type="submission" date="2020-12" db="EMBL/GenBank/DDBJ databases">
        <title>Salegentibacter orientalis sp. nov., isolated from costal sediment.</title>
        <authorList>
            <person name="Lian F.-B."/>
        </authorList>
    </citation>
    <scope>NUCLEOTIDE SEQUENCE [LARGE SCALE GENOMIC DNA]</scope>
    <source>
        <strain evidence="1 2">F60176</strain>
    </source>
</reference>
<comment type="caution">
    <text evidence="1">The sequence shown here is derived from an EMBL/GenBank/DDBJ whole genome shotgun (WGS) entry which is preliminary data.</text>
</comment>
<accession>A0ABS0TC18</accession>
<proteinExistence type="predicted"/>
<sequence length="204" mass="23545">MEFLFIGLAVGAVVAYFIFARFNKEKSKLKTNEQSLVIMDKIRSVCKFITVEGDFSEVYHYENLKEKYLSLLLGKKKAIVLVNAKAHVGFDLSKVRMTSENERKTIVLTNFPQPELLTVETDFKYYDKREGWANPFTTSDLTDINRDAKNYIVDKIPQSGLLDQARKEALDTILLMEKIVETIGWKLDYTALTLEDRNQSKIEK</sequence>
<evidence type="ECO:0000313" key="2">
    <source>
        <dbReference type="Proteomes" id="UP000635665"/>
    </source>
</evidence>
<evidence type="ECO:0000313" key="1">
    <source>
        <dbReference type="EMBL" id="MBI6118581.1"/>
    </source>
</evidence>
<dbReference type="RefSeq" id="WP_193710430.1">
    <property type="nucleotide sequence ID" value="NZ_JAEHNY010000001.1"/>
</dbReference>